<feature type="domain" description="PurM-like C-terminal" evidence="3">
    <location>
        <begin position="154"/>
        <end position="305"/>
    </location>
</feature>
<dbReference type="SUPFAM" id="SSF56042">
    <property type="entry name" value="PurM C-terminal domain-like"/>
    <property type="match status" value="1"/>
</dbReference>
<dbReference type="Pfam" id="PF00586">
    <property type="entry name" value="AIRS"/>
    <property type="match status" value="1"/>
</dbReference>
<dbReference type="PANTHER" id="PTHR30303">
    <property type="entry name" value="HYDROGENASE ISOENZYMES FORMATION PROTEIN HYPE"/>
    <property type="match status" value="1"/>
</dbReference>
<name>A0A916Q893_9FIRM</name>
<dbReference type="InterPro" id="IPR011854">
    <property type="entry name" value="HypE"/>
</dbReference>
<feature type="domain" description="PurM-like N-terminal" evidence="2">
    <location>
        <begin position="35"/>
        <end position="142"/>
    </location>
</feature>
<dbReference type="RefSeq" id="WP_201310117.1">
    <property type="nucleotide sequence ID" value="NZ_BLYI01000014.1"/>
</dbReference>
<evidence type="ECO:0000313" key="4">
    <source>
        <dbReference type="EMBL" id="GFO84371.1"/>
    </source>
</evidence>
<comment type="caution">
    <text evidence="4">The sequence shown here is derived from an EMBL/GenBank/DDBJ whole genome shotgun (WGS) entry which is preliminary data.</text>
</comment>
<sequence>MKTGRLPESILCNMAGKGRHPAGKIKELPDGFGIGKDCAALQAEDEDTFVITHDLMQTIPENYMGKMAAYTAADHIAAEGGIPVGITMTALFPPDTKKHQIERVIRQIHGTCASLSMVIIEGHTEVTEAVNQPLLSVHGVGKILPQNQRPGKAKPGQELIVTGAIGLAGTGMIADLKKEELSRRFPSMFLREAEACSERLSIEKEAEILNRSDTFRMALGELGIYGALWETAEKSGTGLEVEIEKIPIKQHTIEICEYFDLNPYQLMSTGAMLIASDQGQELVRELQTNGIQAAVIGRTSDSREKLIYRQGKAANLEITRNDEFYKIK</sequence>
<dbReference type="AlphaFoldDB" id="A0A916Q893"/>
<dbReference type="Proteomes" id="UP000613208">
    <property type="component" value="Unassembled WGS sequence"/>
</dbReference>
<comment type="similarity">
    <text evidence="1">Belongs to the HypE family.</text>
</comment>
<reference evidence="4" key="1">
    <citation type="submission" date="2020-06" db="EMBL/GenBank/DDBJ databases">
        <title>Characterization of fructooligosaccharide metabolism and fructooligosaccharide-degrading enzymes in human commensal butyrate producers.</title>
        <authorList>
            <person name="Tanno H."/>
            <person name="Fujii T."/>
            <person name="Hirano K."/>
            <person name="Maeno S."/>
            <person name="Tonozuka T."/>
            <person name="Sakamoto M."/>
            <person name="Ohkuma M."/>
            <person name="Tochio T."/>
            <person name="Endo A."/>
        </authorList>
    </citation>
    <scope>NUCLEOTIDE SEQUENCE</scope>
    <source>
        <strain evidence="4">JCM 17466</strain>
    </source>
</reference>
<dbReference type="SUPFAM" id="SSF55326">
    <property type="entry name" value="PurM N-terminal domain-like"/>
    <property type="match status" value="1"/>
</dbReference>
<dbReference type="EMBL" id="BLYI01000014">
    <property type="protein sequence ID" value="GFO84371.1"/>
    <property type="molecule type" value="Genomic_DNA"/>
</dbReference>
<keyword evidence="5" id="KW-1185">Reference proteome</keyword>
<evidence type="ECO:0000259" key="2">
    <source>
        <dbReference type="Pfam" id="PF00586"/>
    </source>
</evidence>
<dbReference type="GO" id="GO:0051604">
    <property type="term" value="P:protein maturation"/>
    <property type="evidence" value="ECO:0007669"/>
    <property type="project" value="TreeGrafter"/>
</dbReference>
<evidence type="ECO:0000259" key="3">
    <source>
        <dbReference type="Pfam" id="PF02769"/>
    </source>
</evidence>
<dbReference type="InterPro" id="IPR016188">
    <property type="entry name" value="PurM-like_N"/>
</dbReference>
<dbReference type="InterPro" id="IPR010918">
    <property type="entry name" value="PurM-like_C_dom"/>
</dbReference>
<protein>
    <submittedName>
        <fullName evidence="4">Hydrogenase</fullName>
    </submittedName>
</protein>
<proteinExistence type="inferred from homology"/>
<dbReference type="Gene3D" id="3.30.1330.10">
    <property type="entry name" value="PurM-like, N-terminal domain"/>
    <property type="match status" value="1"/>
</dbReference>
<dbReference type="InterPro" id="IPR036921">
    <property type="entry name" value="PurM-like_N_sf"/>
</dbReference>
<organism evidence="4 5">
    <name type="scientific">Anaerostipes butyraticus</name>
    <dbReference type="NCBI Taxonomy" id="645466"/>
    <lineage>
        <taxon>Bacteria</taxon>
        <taxon>Bacillati</taxon>
        <taxon>Bacillota</taxon>
        <taxon>Clostridia</taxon>
        <taxon>Lachnospirales</taxon>
        <taxon>Lachnospiraceae</taxon>
        <taxon>Anaerostipes</taxon>
    </lineage>
</organism>
<evidence type="ECO:0000313" key="5">
    <source>
        <dbReference type="Proteomes" id="UP000613208"/>
    </source>
</evidence>
<dbReference type="Gene3D" id="3.90.650.10">
    <property type="entry name" value="PurM-like C-terminal domain"/>
    <property type="match status" value="1"/>
</dbReference>
<dbReference type="Pfam" id="PF02769">
    <property type="entry name" value="AIRS_C"/>
    <property type="match status" value="1"/>
</dbReference>
<accession>A0A916Q893</accession>
<dbReference type="PANTHER" id="PTHR30303:SF4">
    <property type="entry name" value="HYDROGENASE EXPRESSION_FORMATION PROTEIN HYPE"/>
    <property type="match status" value="1"/>
</dbReference>
<dbReference type="InterPro" id="IPR036676">
    <property type="entry name" value="PurM-like_C_sf"/>
</dbReference>
<gene>
    <name evidence="4" type="ORF">ANBU17_07180</name>
</gene>
<evidence type="ECO:0000256" key="1">
    <source>
        <dbReference type="ARBA" id="ARBA00006243"/>
    </source>
</evidence>